<dbReference type="InterPro" id="IPR038078">
    <property type="entry name" value="PhoU-like_sf"/>
</dbReference>
<evidence type="ECO:0000313" key="2">
    <source>
        <dbReference type="EMBL" id="SEB07448.1"/>
    </source>
</evidence>
<dbReference type="EMBL" id="FNQP01000031">
    <property type="protein sequence ID" value="SEB07448.1"/>
    <property type="molecule type" value="Genomic_DNA"/>
</dbReference>
<reference evidence="2 3" key="1">
    <citation type="submission" date="2016-10" db="EMBL/GenBank/DDBJ databases">
        <authorList>
            <person name="de Groot N.N."/>
        </authorList>
    </citation>
    <scope>NUCLEOTIDE SEQUENCE [LARGE SCALE GENOMIC DNA]</scope>
    <source>
        <strain evidence="2 3">DSM 21228</strain>
    </source>
</reference>
<dbReference type="PANTHER" id="PTHR36536:SF3">
    <property type="entry name" value="UPF0111 PROTEIN HI_1603"/>
    <property type="match status" value="1"/>
</dbReference>
<comment type="similarity">
    <text evidence="1">Belongs to the UPF0111 family.</text>
</comment>
<dbReference type="AlphaFoldDB" id="A0A1H4GEY0"/>
<dbReference type="PANTHER" id="PTHR36536">
    <property type="entry name" value="UPF0111 PROTEIN HI_1603"/>
    <property type="match status" value="1"/>
</dbReference>
<proteinExistence type="inferred from homology"/>
<dbReference type="NCBIfam" id="TIGR00153">
    <property type="entry name" value="TIGR00153 family protein"/>
    <property type="match status" value="1"/>
</dbReference>
<dbReference type="Pfam" id="PF01865">
    <property type="entry name" value="PhoU_div"/>
    <property type="match status" value="1"/>
</dbReference>
<sequence length="225" mass="26198">MPKNHIAGLFGKSPIRPLQEHMYCVYKGIKHLIMLAEGMNSDDEQQITAAHQAIVESEHLADDMKKDLRHNLPRGFFMPVDRRDLLDVLWMQDQIINQAKDIAGMVVGRKMRLPENMQALFLQYTQRCVAAVKQALEVINELDELVETGFRGMEVERVEEMLKELSRIERQTDECQVELRKILFTLEDTLRPTDVMFTYRLIEWMGRVADDAQRVGSRLQLMLAR</sequence>
<name>A0A1H4GEY0_9GAMM</name>
<evidence type="ECO:0000313" key="3">
    <source>
        <dbReference type="Proteomes" id="UP000199397"/>
    </source>
</evidence>
<protein>
    <recommendedName>
        <fullName evidence="4">TIGR00153 family protein</fullName>
    </recommendedName>
</protein>
<dbReference type="RefSeq" id="WP_093070569.1">
    <property type="nucleotide sequence ID" value="NZ_FNQP01000031.1"/>
</dbReference>
<gene>
    <name evidence="2" type="ORF">SAMN05660964_03409</name>
</gene>
<organism evidence="2 3">
    <name type="scientific">Thiothrix caldifontis</name>
    <dbReference type="NCBI Taxonomy" id="525918"/>
    <lineage>
        <taxon>Bacteria</taxon>
        <taxon>Pseudomonadati</taxon>
        <taxon>Pseudomonadota</taxon>
        <taxon>Gammaproteobacteria</taxon>
        <taxon>Thiotrichales</taxon>
        <taxon>Thiotrichaceae</taxon>
        <taxon>Thiothrix</taxon>
    </lineage>
</organism>
<dbReference type="InterPro" id="IPR018445">
    <property type="entry name" value="Put_Phosphate_transp_reg"/>
</dbReference>
<evidence type="ECO:0000256" key="1">
    <source>
        <dbReference type="ARBA" id="ARBA00008591"/>
    </source>
</evidence>
<accession>A0A1H4GEY0</accession>
<dbReference type="Gene3D" id="1.20.58.220">
    <property type="entry name" value="Phosphate transport system protein phou homolog 2, domain 2"/>
    <property type="match status" value="1"/>
</dbReference>
<dbReference type="InterPro" id="IPR002727">
    <property type="entry name" value="DUF47"/>
</dbReference>
<dbReference type="SUPFAM" id="SSF109755">
    <property type="entry name" value="PhoU-like"/>
    <property type="match status" value="1"/>
</dbReference>
<dbReference type="Proteomes" id="UP000199397">
    <property type="component" value="Unassembled WGS sequence"/>
</dbReference>
<evidence type="ECO:0008006" key="4">
    <source>
        <dbReference type="Google" id="ProtNLM"/>
    </source>
</evidence>
<dbReference type="OrthoDB" id="9780540at2"/>
<dbReference type="STRING" id="525918.SAMN05660964_03409"/>
<keyword evidence="3" id="KW-1185">Reference proteome</keyword>